<proteinExistence type="predicted"/>
<reference evidence="1 2" key="1">
    <citation type="submission" date="2018-12" db="EMBL/GenBank/DDBJ databases">
        <title>The complete genome of the methanogenic archaea of the candidate phylum Verstraetearchaeota, obtained from the metagenome of underground thermal water.</title>
        <authorList>
            <person name="Kadnikov V.V."/>
            <person name="Mardanov A.V."/>
            <person name="Beletsky A.V."/>
            <person name="Karnachuk O.V."/>
            <person name="Ravin N.V."/>
        </authorList>
    </citation>
    <scope>NUCLEOTIDE SEQUENCE [LARGE SCALE GENOMIC DNA]</scope>
    <source>
        <strain evidence="1">Ch88</strain>
    </source>
</reference>
<sequence length="195" mass="21365">MKAKTIILLASALFIAGAIAALYPQAHFPSERLTEGFETGFGGWDPDADVPIDPNTGGPVDWDVARSTDVSRSGMYSMKLFIDGRQDDGAVWIERKLLLKEGARRVNITFGLYSQSESFNTIAVVCAYAGFEDPEREGDLSVLAPANEVAGWKRYSLVVNIDGGKAQELWVAAGISVRWETCMTYYLDDITVEVT</sequence>
<evidence type="ECO:0008006" key="3">
    <source>
        <dbReference type="Google" id="ProtNLM"/>
    </source>
</evidence>
<dbReference type="EMBL" id="RXGA01000002">
    <property type="protein sequence ID" value="RWX73963.1"/>
    <property type="molecule type" value="Genomic_DNA"/>
</dbReference>
<comment type="caution">
    <text evidence="1">The sequence shown here is derived from an EMBL/GenBank/DDBJ whole genome shotgun (WGS) entry which is preliminary data.</text>
</comment>
<evidence type="ECO:0000313" key="2">
    <source>
        <dbReference type="Proteomes" id="UP000288215"/>
    </source>
</evidence>
<dbReference type="Gene3D" id="2.60.120.260">
    <property type="entry name" value="Galactose-binding domain-like"/>
    <property type="match status" value="1"/>
</dbReference>
<name>A0A444L8R3_METS7</name>
<protein>
    <recommendedName>
        <fullName evidence="3">CBM-cenC domain-containing protein</fullName>
    </recommendedName>
</protein>
<accession>A0A444L8R3</accession>
<dbReference type="AlphaFoldDB" id="A0A444L8R3"/>
<organism evidence="1 2">
    <name type="scientific">Methanosuratincola subterraneus</name>
    <dbReference type="NCBI Taxonomy" id="2593994"/>
    <lineage>
        <taxon>Archaea</taxon>
        <taxon>Thermoproteota</taxon>
        <taxon>Methanosuratincolia</taxon>
        <taxon>Candidatus Methanomethylicales</taxon>
        <taxon>Candidatus Methanomethylicaceae</taxon>
        <taxon>Candidatus Methanosuratincola (ex Vanwonterghem et al. 2016)</taxon>
    </lineage>
</organism>
<dbReference type="Proteomes" id="UP000288215">
    <property type="component" value="Unassembled WGS sequence"/>
</dbReference>
<gene>
    <name evidence="1" type="ORF">Metus_0742</name>
</gene>
<evidence type="ECO:0000313" key="1">
    <source>
        <dbReference type="EMBL" id="RWX73963.1"/>
    </source>
</evidence>